<dbReference type="AlphaFoldDB" id="A0A177B1D1"/>
<organism evidence="2 3">
    <name type="scientific">Intoshia linei</name>
    <dbReference type="NCBI Taxonomy" id="1819745"/>
    <lineage>
        <taxon>Eukaryota</taxon>
        <taxon>Metazoa</taxon>
        <taxon>Spiralia</taxon>
        <taxon>Lophotrochozoa</taxon>
        <taxon>Mesozoa</taxon>
        <taxon>Orthonectida</taxon>
        <taxon>Rhopaluridae</taxon>
        <taxon>Intoshia</taxon>
    </lineage>
</organism>
<keyword evidence="3" id="KW-1185">Reference proteome</keyword>
<gene>
    <name evidence="2" type="ORF">A3Q56_05020</name>
</gene>
<dbReference type="OrthoDB" id="193650at2759"/>
<evidence type="ECO:0000256" key="1">
    <source>
        <dbReference type="SAM" id="MobiDB-lite"/>
    </source>
</evidence>
<dbReference type="Pfam" id="PF15479">
    <property type="entry name" value="DUF4639"/>
    <property type="match status" value="1"/>
</dbReference>
<reference evidence="2 3" key="1">
    <citation type="submission" date="2016-04" db="EMBL/GenBank/DDBJ databases">
        <title>The genome of Intoshia linei affirms orthonectids as highly simplified spiralians.</title>
        <authorList>
            <person name="Mikhailov K.V."/>
            <person name="Slusarev G.S."/>
            <person name="Nikitin M.A."/>
            <person name="Logacheva M.D."/>
            <person name="Penin A."/>
            <person name="Aleoshin V."/>
            <person name="Panchin Y.V."/>
        </authorList>
    </citation>
    <scope>NUCLEOTIDE SEQUENCE [LARGE SCALE GENOMIC DNA]</scope>
    <source>
        <strain evidence="2">Intl2013</strain>
        <tissue evidence="2">Whole animal</tissue>
    </source>
</reference>
<proteinExistence type="predicted"/>
<accession>A0A177B1D1</accession>
<dbReference type="Proteomes" id="UP000078046">
    <property type="component" value="Unassembled WGS sequence"/>
</dbReference>
<dbReference type="InterPro" id="IPR028042">
    <property type="entry name" value="DUF4639"/>
</dbReference>
<dbReference type="PANTHER" id="PTHR34438:SF1">
    <property type="entry name" value="CHROMOSOME 2 OPEN READING FRAME 81"/>
    <property type="match status" value="1"/>
</dbReference>
<evidence type="ECO:0000313" key="2">
    <source>
        <dbReference type="EMBL" id="OAF67244.1"/>
    </source>
</evidence>
<sequence>MSRGATSRAKADRGKGTTGSTTPMIVHEIISGKYNDQDWFNMMESDNGYNMCRETVMDILKRTSDIIYKNYLNEQVIPFASYRMQSILVKLLN</sequence>
<dbReference type="PANTHER" id="PTHR34438">
    <property type="entry name" value="SI:DKEY-97L20.6"/>
    <property type="match status" value="1"/>
</dbReference>
<dbReference type="EMBL" id="LWCA01000710">
    <property type="protein sequence ID" value="OAF67244.1"/>
    <property type="molecule type" value="Genomic_DNA"/>
</dbReference>
<comment type="caution">
    <text evidence="2">The sequence shown here is derived from an EMBL/GenBank/DDBJ whole genome shotgun (WGS) entry which is preliminary data.</text>
</comment>
<feature type="non-terminal residue" evidence="2">
    <location>
        <position position="93"/>
    </location>
</feature>
<feature type="region of interest" description="Disordered" evidence="1">
    <location>
        <begin position="1"/>
        <end position="22"/>
    </location>
</feature>
<name>A0A177B1D1_9BILA</name>
<evidence type="ECO:0000313" key="3">
    <source>
        <dbReference type="Proteomes" id="UP000078046"/>
    </source>
</evidence>
<protein>
    <submittedName>
        <fullName evidence="2">Uncharacterized protein</fullName>
    </submittedName>
</protein>